<evidence type="ECO:0000313" key="2">
    <source>
        <dbReference type="EMBL" id="QQQ17485.1"/>
    </source>
</evidence>
<keyword evidence="1" id="KW-0812">Transmembrane</keyword>
<gene>
    <name evidence="2" type="ORF">JIP62_08955</name>
</gene>
<protein>
    <recommendedName>
        <fullName evidence="4">Transmembrane protein</fullName>
    </recommendedName>
</protein>
<feature type="transmembrane region" description="Helical" evidence="1">
    <location>
        <begin position="51"/>
        <end position="69"/>
    </location>
</feature>
<feature type="transmembrane region" description="Helical" evidence="1">
    <location>
        <begin position="108"/>
        <end position="130"/>
    </location>
</feature>
<evidence type="ECO:0000256" key="1">
    <source>
        <dbReference type="SAM" id="Phobius"/>
    </source>
</evidence>
<dbReference type="RefSeq" id="WP_201101859.1">
    <property type="nucleotide sequence ID" value="NZ_CP067977.1"/>
</dbReference>
<organism evidence="2 3">
    <name type="scientific">Brevundimonas vitisensis</name>
    <dbReference type="NCBI Taxonomy" id="2800818"/>
    <lineage>
        <taxon>Bacteria</taxon>
        <taxon>Pseudomonadati</taxon>
        <taxon>Pseudomonadota</taxon>
        <taxon>Alphaproteobacteria</taxon>
        <taxon>Caulobacterales</taxon>
        <taxon>Caulobacteraceae</taxon>
        <taxon>Brevundimonas</taxon>
    </lineage>
</organism>
<dbReference type="EMBL" id="CP067977">
    <property type="protein sequence ID" value="QQQ17485.1"/>
    <property type="molecule type" value="Genomic_DNA"/>
</dbReference>
<reference evidence="2 3" key="1">
    <citation type="submission" date="2021-01" db="EMBL/GenBank/DDBJ databases">
        <title>Brevundimonas vitis sp. nov., an bacterium isolated from grape (Vitis vinifera).</title>
        <authorList>
            <person name="Jiang L."/>
            <person name="Lee J."/>
        </authorList>
    </citation>
    <scope>NUCLEOTIDE SEQUENCE [LARGE SCALE GENOMIC DNA]</scope>
    <source>
        <strain evidence="2 3">GRTSA-9</strain>
    </source>
</reference>
<keyword evidence="1" id="KW-1133">Transmembrane helix</keyword>
<feature type="transmembrane region" description="Helical" evidence="1">
    <location>
        <begin position="7"/>
        <end position="31"/>
    </location>
</feature>
<accession>A0ABX7BJD9</accession>
<sequence length="142" mass="15352">MLIALPLLLIPVVLYNIIILTGVLGGGGQVVPDEVLREALFSIPMASGARWNVGVGDLILFLSLILLFFELLKSTSSQKVAIVNHALSMILFVVCLVEFLLIRGFATSTFFLIVVMVMLDVLAGFIVTIISARKDLDFGSTV</sequence>
<keyword evidence="3" id="KW-1185">Reference proteome</keyword>
<feature type="transmembrane region" description="Helical" evidence="1">
    <location>
        <begin position="81"/>
        <end position="102"/>
    </location>
</feature>
<proteinExistence type="predicted"/>
<keyword evidence="1" id="KW-0472">Membrane</keyword>
<evidence type="ECO:0008006" key="4">
    <source>
        <dbReference type="Google" id="ProtNLM"/>
    </source>
</evidence>
<name>A0ABX7BJD9_9CAUL</name>
<evidence type="ECO:0000313" key="3">
    <source>
        <dbReference type="Proteomes" id="UP000595448"/>
    </source>
</evidence>
<dbReference type="Proteomes" id="UP000595448">
    <property type="component" value="Chromosome"/>
</dbReference>